<dbReference type="AlphaFoldDB" id="A0A2V2MN10"/>
<evidence type="ECO:0000313" key="2">
    <source>
        <dbReference type="Proteomes" id="UP000245934"/>
    </source>
</evidence>
<keyword evidence="2" id="KW-1185">Reference proteome</keyword>
<dbReference type="RefSeq" id="WP_109942393.1">
    <property type="nucleotide sequence ID" value="NZ_CP176366.1"/>
</dbReference>
<evidence type="ECO:0000313" key="1">
    <source>
        <dbReference type="EMBL" id="PWR69634.1"/>
    </source>
</evidence>
<comment type="caution">
    <text evidence="1">The sequence shown here is derived from an EMBL/GenBank/DDBJ whole genome shotgun (WGS) entry which is preliminary data.</text>
</comment>
<protein>
    <submittedName>
        <fullName evidence="1">Uncharacterized protein</fullName>
    </submittedName>
</protein>
<name>A0A2V2MN10_9EURY</name>
<gene>
    <name evidence="1" type="ORF">DLD82_17325</name>
</gene>
<sequence>MNKIPDWLIVDHYALDERWEKHLRASVSRIFIIDDLVNRVYNCDVLLDQNLVEGMETRYDDKALSSCGKILGPEYPLLQLIYTELYDRIPHVKDQSGEVRFFAKVERNNLFHIVIEEIIFLKRFISKK</sequence>
<accession>A0A2V2MN10</accession>
<reference evidence="1 2" key="1">
    <citation type="submission" date="2018-05" db="EMBL/GenBank/DDBJ databases">
        <title>Draft genome of Methanospirillum stamsii Pt1.</title>
        <authorList>
            <person name="Dueholm M.S."/>
            <person name="Nielsen P.H."/>
            <person name="Bakmann L.F."/>
            <person name="Otzen D.E."/>
        </authorList>
    </citation>
    <scope>NUCLEOTIDE SEQUENCE [LARGE SCALE GENOMIC DNA]</scope>
    <source>
        <strain evidence="1 2">Pt1</strain>
    </source>
</reference>
<dbReference type="EMBL" id="QGMZ01000058">
    <property type="protein sequence ID" value="PWR69634.1"/>
    <property type="molecule type" value="Genomic_DNA"/>
</dbReference>
<organism evidence="1 2">
    <name type="scientific">Methanospirillum stamsii</name>
    <dbReference type="NCBI Taxonomy" id="1277351"/>
    <lineage>
        <taxon>Archaea</taxon>
        <taxon>Methanobacteriati</taxon>
        <taxon>Methanobacteriota</taxon>
        <taxon>Stenosarchaea group</taxon>
        <taxon>Methanomicrobia</taxon>
        <taxon>Methanomicrobiales</taxon>
        <taxon>Methanospirillaceae</taxon>
        <taxon>Methanospirillum</taxon>
    </lineage>
</organism>
<dbReference type="GeneID" id="97609317"/>
<dbReference type="Gene3D" id="3.40.50.11190">
    <property type="match status" value="1"/>
</dbReference>
<proteinExistence type="predicted"/>
<dbReference type="Proteomes" id="UP000245934">
    <property type="component" value="Unassembled WGS sequence"/>
</dbReference>